<proteinExistence type="predicted"/>
<dbReference type="InterPro" id="IPR004012">
    <property type="entry name" value="Run_dom"/>
</dbReference>
<dbReference type="Gene3D" id="1.20.58.900">
    <property type="match status" value="1"/>
</dbReference>
<dbReference type="Proteomes" id="UP000011014">
    <property type="component" value="Unassembled WGS sequence"/>
</dbReference>
<dbReference type="InterPro" id="IPR037213">
    <property type="entry name" value="Run_dom_sf"/>
</dbReference>
<protein>
    <recommendedName>
        <fullName evidence="3">RUN domain-containing protein</fullName>
    </recommendedName>
</protein>
<dbReference type="AlphaFoldDB" id="E4YT21"/>
<reference evidence="4" key="1">
    <citation type="journal article" date="2010" name="Science">
        <title>Plasticity of animal genome architecture unmasked by rapid evolution of a pelagic tunicate.</title>
        <authorList>
            <person name="Denoeud F."/>
            <person name="Henriet S."/>
            <person name="Mungpakdee S."/>
            <person name="Aury J.M."/>
            <person name="Da Silva C."/>
            <person name="Brinkmann H."/>
            <person name="Mikhaleva J."/>
            <person name="Olsen L.C."/>
            <person name="Jubin C."/>
            <person name="Canestro C."/>
            <person name="Bouquet J.M."/>
            <person name="Danks G."/>
            <person name="Poulain J."/>
            <person name="Campsteijn C."/>
            <person name="Adamski M."/>
            <person name="Cross I."/>
            <person name="Yadetie F."/>
            <person name="Muffato M."/>
            <person name="Louis A."/>
            <person name="Butcher S."/>
            <person name="Tsagkogeorga G."/>
            <person name="Konrad A."/>
            <person name="Singh S."/>
            <person name="Jensen M.F."/>
            <person name="Cong E.H."/>
            <person name="Eikeseth-Otteraa H."/>
            <person name="Noel B."/>
            <person name="Anthouard V."/>
            <person name="Porcel B.M."/>
            <person name="Kachouri-Lafond R."/>
            <person name="Nishino A."/>
            <person name="Ugolini M."/>
            <person name="Chourrout P."/>
            <person name="Nishida H."/>
            <person name="Aasland R."/>
            <person name="Huzurbazar S."/>
            <person name="Westhof E."/>
            <person name="Delsuc F."/>
            <person name="Lehrach H."/>
            <person name="Reinhardt R."/>
            <person name="Weissenbach J."/>
            <person name="Roy S.W."/>
            <person name="Artiguenave F."/>
            <person name="Postlethwait J.H."/>
            <person name="Manak J.R."/>
            <person name="Thompson E.M."/>
            <person name="Jaillon O."/>
            <person name="Du Pasquier L."/>
            <person name="Boudinot P."/>
            <person name="Liberles D.A."/>
            <person name="Volff J.N."/>
            <person name="Philippe H."/>
            <person name="Lenhard B."/>
            <person name="Roest Crollius H."/>
            <person name="Wincker P."/>
            <person name="Chourrout D."/>
        </authorList>
    </citation>
    <scope>NUCLEOTIDE SEQUENCE [LARGE SCALE GENOMIC DNA]</scope>
</reference>
<evidence type="ECO:0000256" key="2">
    <source>
        <dbReference type="SAM" id="MobiDB-lite"/>
    </source>
</evidence>
<feature type="coiled-coil region" evidence="1">
    <location>
        <begin position="169"/>
        <end position="196"/>
    </location>
</feature>
<dbReference type="SUPFAM" id="SSF140741">
    <property type="entry name" value="RUN domain-like"/>
    <property type="match status" value="1"/>
</dbReference>
<gene>
    <name evidence="4" type="ORF">GSOID_T00032563001</name>
</gene>
<evidence type="ECO:0000256" key="1">
    <source>
        <dbReference type="SAM" id="Coils"/>
    </source>
</evidence>
<accession>E4YT21</accession>
<organism evidence="4">
    <name type="scientific">Oikopleura dioica</name>
    <name type="common">Tunicate</name>
    <dbReference type="NCBI Taxonomy" id="34765"/>
    <lineage>
        <taxon>Eukaryota</taxon>
        <taxon>Metazoa</taxon>
        <taxon>Chordata</taxon>
        <taxon>Tunicata</taxon>
        <taxon>Appendicularia</taxon>
        <taxon>Copelata</taxon>
        <taxon>Oikopleuridae</taxon>
        <taxon>Oikopleura</taxon>
    </lineage>
</organism>
<feature type="domain" description="RUN" evidence="3">
    <location>
        <begin position="310"/>
        <end position="495"/>
    </location>
</feature>
<dbReference type="Pfam" id="PF26030">
    <property type="entry name" value="RUNDC1"/>
    <property type="match status" value="1"/>
</dbReference>
<feature type="region of interest" description="Disordered" evidence="2">
    <location>
        <begin position="243"/>
        <end position="266"/>
    </location>
</feature>
<dbReference type="Pfam" id="PF02759">
    <property type="entry name" value="RUN"/>
    <property type="match status" value="1"/>
</dbReference>
<keyword evidence="1" id="KW-0175">Coiled coil</keyword>
<evidence type="ECO:0000259" key="3">
    <source>
        <dbReference type="PROSITE" id="PS50826"/>
    </source>
</evidence>
<evidence type="ECO:0000313" key="4">
    <source>
        <dbReference type="EMBL" id="CBY38610.1"/>
    </source>
</evidence>
<feature type="coiled-coil region" evidence="1">
    <location>
        <begin position="82"/>
        <end position="109"/>
    </location>
</feature>
<dbReference type="PROSITE" id="PS50826">
    <property type="entry name" value="RUN"/>
    <property type="match status" value="1"/>
</dbReference>
<name>E4YT21_OIKDI</name>
<dbReference type="EMBL" id="FN655269">
    <property type="protein sequence ID" value="CBY38610.1"/>
    <property type="molecule type" value="Genomic_DNA"/>
</dbReference>
<feature type="coiled-coil region" evidence="1">
    <location>
        <begin position="12"/>
        <end position="39"/>
    </location>
</feature>
<sequence>MEREPPLGCSDSENEKSRLEVLESERNKLQKSMMTLTSRLAQVEFRLSQALNNPEADRDCILKDLSEFVSSSTSSLPTNSANESGENSLKKLSLELKDQLDEVERLAAGKGLDNHTTKDIIQAQQESLRILSNKLGLKGEIMNTEQAKLAADEAMRNLLMPQMEKEQLVHQLQTKVKDLERFIEFMQQNKEEKDLELPDPAKHKENSGIITKGVHALIKIGTLLPFLLVKNLTCGKAKIASKYHDPPERPKEDIMTTAPKPLDPKEIKPKEIEDLNHTVNLVKLAYQRHAIAKSKTSRGSEGEQITTMERLVSVVRKQLSNSIAAIFAHHFNFEVSYLSSALSTITYPVYGCFRDNDSNAHAEEDSWKILLKFFDVRGGNIMTKAPNSALRHAFGMKDPLLGRNEHERSLLETIHRVKTSHEKFKAYNSSMFRAIICHGLNDRCLTAWLYCVFKALNEEYAADSFLRQHGYDQFLSVLLPLEKLQNGFELPANLAIKNLDDIKDAY</sequence>
<dbReference type="InterPro" id="IPR058732">
    <property type="entry name" value="RUNDC1_M"/>
</dbReference>
<feature type="compositionally biased region" description="Basic and acidic residues" evidence="2">
    <location>
        <begin position="243"/>
        <end position="254"/>
    </location>
</feature>